<evidence type="ECO:0000313" key="4">
    <source>
        <dbReference type="EMBL" id="KAJ9617046.1"/>
    </source>
</evidence>
<dbReference type="InterPro" id="IPR008030">
    <property type="entry name" value="NmrA-like"/>
</dbReference>
<evidence type="ECO:0000313" key="5">
    <source>
        <dbReference type="Proteomes" id="UP001172673"/>
    </source>
</evidence>
<dbReference type="Gene3D" id="3.40.50.720">
    <property type="entry name" value="NAD(P)-binding Rossmann-like Domain"/>
    <property type="match status" value="1"/>
</dbReference>
<evidence type="ECO:0000259" key="3">
    <source>
        <dbReference type="Pfam" id="PF05368"/>
    </source>
</evidence>
<sequence>MPQPQTDLPPRTRSILVIGAGELGLAIINAILSHQAYSPHTTILTLMIRPTSLTQPSPSKAKQNEHIRSLGVAIVAGDIESLSQSDLSSLLREGNYTAVLHAGGMTLAPGSMLKLTRATITAEIPYYVPWQHGVDYDTIGRQGGQGMFSEQIDVRDLLRSQRTTDWIVLSCGIFMSFLFEEFWGVVKRLPPDEDGGKEKVQVTALNSWDDVLTVTSAEDIGTCTAALLFRTDAPVNEPVYIAGDTLPYGEFADTIARVLEPKGIEVVRQVWSLRYLKEESEKDPEDKLKRYRVVFSEGRGLSWRKEGTWSAKQGVEMTGVEDWVKRNWA</sequence>
<dbReference type="InterPro" id="IPR051609">
    <property type="entry name" value="NmrA/Isoflavone_reductase-like"/>
</dbReference>
<dbReference type="Pfam" id="PF05368">
    <property type="entry name" value="NmrA"/>
    <property type="match status" value="1"/>
</dbReference>
<evidence type="ECO:0000256" key="1">
    <source>
        <dbReference type="ARBA" id="ARBA00022857"/>
    </source>
</evidence>
<proteinExistence type="predicted"/>
<dbReference type="SUPFAM" id="SSF51735">
    <property type="entry name" value="NAD(P)-binding Rossmann-fold domains"/>
    <property type="match status" value="1"/>
</dbReference>
<organism evidence="4 5">
    <name type="scientific">Cladophialophora chaetospira</name>
    <dbReference type="NCBI Taxonomy" id="386627"/>
    <lineage>
        <taxon>Eukaryota</taxon>
        <taxon>Fungi</taxon>
        <taxon>Dikarya</taxon>
        <taxon>Ascomycota</taxon>
        <taxon>Pezizomycotina</taxon>
        <taxon>Eurotiomycetes</taxon>
        <taxon>Chaetothyriomycetidae</taxon>
        <taxon>Chaetothyriales</taxon>
        <taxon>Herpotrichiellaceae</taxon>
        <taxon>Cladophialophora</taxon>
    </lineage>
</organism>
<keyword evidence="5" id="KW-1185">Reference proteome</keyword>
<comment type="caution">
    <text evidence="4">The sequence shown here is derived from an EMBL/GenBank/DDBJ whole genome shotgun (WGS) entry which is preliminary data.</text>
</comment>
<protein>
    <recommendedName>
        <fullName evidence="3">NmrA-like domain-containing protein</fullName>
    </recommendedName>
</protein>
<dbReference type="GO" id="GO:0016491">
    <property type="term" value="F:oxidoreductase activity"/>
    <property type="evidence" value="ECO:0007669"/>
    <property type="project" value="UniProtKB-KW"/>
</dbReference>
<accession>A0AA38XPX6</accession>
<feature type="domain" description="NmrA-like" evidence="3">
    <location>
        <begin position="13"/>
        <end position="260"/>
    </location>
</feature>
<dbReference type="PANTHER" id="PTHR47706">
    <property type="entry name" value="NMRA-LIKE FAMILY PROTEIN"/>
    <property type="match status" value="1"/>
</dbReference>
<dbReference type="Proteomes" id="UP001172673">
    <property type="component" value="Unassembled WGS sequence"/>
</dbReference>
<dbReference type="PANTHER" id="PTHR47706:SF6">
    <property type="entry name" value="NMRA-LIKE FAMILY PROTEIN (AFU_ORTHOLOGUE AFUA_6G00280)"/>
    <property type="match status" value="1"/>
</dbReference>
<dbReference type="AlphaFoldDB" id="A0AA38XPX6"/>
<evidence type="ECO:0000256" key="2">
    <source>
        <dbReference type="ARBA" id="ARBA00023002"/>
    </source>
</evidence>
<gene>
    <name evidence="4" type="ORF">H2200_000767</name>
</gene>
<name>A0AA38XPX6_9EURO</name>
<keyword evidence="2" id="KW-0560">Oxidoreductase</keyword>
<keyword evidence="1" id="KW-0521">NADP</keyword>
<dbReference type="InterPro" id="IPR036291">
    <property type="entry name" value="NAD(P)-bd_dom_sf"/>
</dbReference>
<reference evidence="4" key="1">
    <citation type="submission" date="2022-10" db="EMBL/GenBank/DDBJ databases">
        <title>Culturing micro-colonial fungi from biological soil crusts in the Mojave desert and describing Neophaeococcomyces mojavensis, and introducing the new genera and species Taxawa tesnikishii.</title>
        <authorList>
            <person name="Kurbessoian T."/>
            <person name="Stajich J.E."/>
        </authorList>
    </citation>
    <scope>NUCLEOTIDE SEQUENCE</scope>
    <source>
        <strain evidence="4">TK_41</strain>
    </source>
</reference>
<dbReference type="EMBL" id="JAPDRK010000001">
    <property type="protein sequence ID" value="KAJ9617046.1"/>
    <property type="molecule type" value="Genomic_DNA"/>
</dbReference>